<feature type="transmembrane region" description="Helical" evidence="1">
    <location>
        <begin position="208"/>
        <end position="225"/>
    </location>
</feature>
<dbReference type="AlphaFoldDB" id="A0AA96G8K0"/>
<feature type="transmembrane region" description="Helical" evidence="1">
    <location>
        <begin position="60"/>
        <end position="78"/>
    </location>
</feature>
<organism evidence="2 3">
    <name type="scientific">Candidatus Nitrospira allomarina</name>
    <dbReference type="NCBI Taxonomy" id="3020900"/>
    <lineage>
        <taxon>Bacteria</taxon>
        <taxon>Pseudomonadati</taxon>
        <taxon>Nitrospirota</taxon>
        <taxon>Nitrospiria</taxon>
        <taxon>Nitrospirales</taxon>
        <taxon>Nitrospiraceae</taxon>
        <taxon>Nitrospira</taxon>
    </lineage>
</organism>
<protein>
    <submittedName>
        <fullName evidence="2">Uncharacterized protein</fullName>
    </submittedName>
</protein>
<evidence type="ECO:0000313" key="3">
    <source>
        <dbReference type="Proteomes" id="UP001302719"/>
    </source>
</evidence>
<evidence type="ECO:0000313" key="2">
    <source>
        <dbReference type="EMBL" id="WNM56871.1"/>
    </source>
</evidence>
<feature type="transmembrane region" description="Helical" evidence="1">
    <location>
        <begin position="165"/>
        <end position="188"/>
    </location>
</feature>
<keyword evidence="3" id="KW-1185">Reference proteome</keyword>
<dbReference type="EMBL" id="CP116967">
    <property type="protein sequence ID" value="WNM56871.1"/>
    <property type="molecule type" value="Genomic_DNA"/>
</dbReference>
<evidence type="ECO:0000256" key="1">
    <source>
        <dbReference type="SAM" id="Phobius"/>
    </source>
</evidence>
<feature type="transmembrane region" description="Helical" evidence="1">
    <location>
        <begin position="130"/>
        <end position="153"/>
    </location>
</feature>
<gene>
    <name evidence="2" type="ORF">PP769_12885</name>
</gene>
<proteinExistence type="predicted"/>
<dbReference type="KEGG" id="nall:PP769_12885"/>
<dbReference type="Proteomes" id="UP001302719">
    <property type="component" value="Chromosome"/>
</dbReference>
<accession>A0AA96G8K0</accession>
<dbReference type="RefSeq" id="WP_312640729.1">
    <property type="nucleotide sequence ID" value="NZ_CP116967.1"/>
</dbReference>
<keyword evidence="1" id="KW-1133">Transmembrane helix</keyword>
<sequence>MPSNKPSLLGDTRQGQVRLCWRNLGEALFFCLTMTLLAKWSTNLPAWGDVIASENGPVEMMSAGIWFVAMVWCLTAGLSHSHHRIEWLGLTALCLLFGLRELDAHVWATGWNFDKLANYWNSSFPLWERLLVIGGMIIPVMAIGIVLCFRIWSRLAAAWKSRAPWIGQLTLGGLLLSFCVVVDKVHGYYLPILGLEDAQLFFMGLEEFGEYVLGIYTVSVLWPYWQATLPFHQTDS</sequence>
<keyword evidence="1" id="KW-0472">Membrane</keyword>
<feature type="transmembrane region" description="Helical" evidence="1">
    <location>
        <begin position="21"/>
        <end position="40"/>
    </location>
</feature>
<reference evidence="2 3" key="1">
    <citation type="submission" date="2023-01" db="EMBL/GenBank/DDBJ databases">
        <title>Cultivation and genomic characterization of new, ubiquitous marine nitrite-oxidizing bacteria from the Nitrospirales.</title>
        <authorList>
            <person name="Mueller A.J."/>
            <person name="Daebeler A."/>
            <person name="Herbold C.W."/>
            <person name="Kirkegaard R.H."/>
            <person name="Daims H."/>
        </authorList>
    </citation>
    <scope>NUCLEOTIDE SEQUENCE [LARGE SCALE GENOMIC DNA]</scope>
    <source>
        <strain evidence="2 3">VA</strain>
    </source>
</reference>
<name>A0AA96G8K0_9BACT</name>
<feature type="transmembrane region" description="Helical" evidence="1">
    <location>
        <begin position="90"/>
        <end position="110"/>
    </location>
</feature>
<keyword evidence="1" id="KW-0812">Transmembrane</keyword>